<gene>
    <name evidence="1" type="ORF">CHC_T00007513001</name>
</gene>
<sequence length="62" mass="6862">MLLGNSALRTGKLRFRLEQSVGSCVSEISFLDVAHRLEEHTTCSISVFRQESKPENAALGQL</sequence>
<protein>
    <submittedName>
        <fullName evidence="1">Uncharacterized protein</fullName>
    </submittedName>
</protein>
<dbReference type="GeneID" id="17318903"/>
<proteinExistence type="predicted"/>
<dbReference type="KEGG" id="ccp:CHC_T00007513001"/>
<dbReference type="Gramene" id="CDF40876">
    <property type="protein sequence ID" value="CDF40876"/>
    <property type="gene ID" value="CHC_T00007513001"/>
</dbReference>
<dbReference type="RefSeq" id="XP_005711170.1">
    <property type="nucleotide sequence ID" value="XM_005711113.1"/>
</dbReference>
<evidence type="ECO:0000313" key="1">
    <source>
        <dbReference type="EMBL" id="CDF40876.1"/>
    </source>
</evidence>
<organism evidence="1 2">
    <name type="scientific">Chondrus crispus</name>
    <name type="common">Carrageen Irish moss</name>
    <name type="synonym">Polymorpha crispa</name>
    <dbReference type="NCBI Taxonomy" id="2769"/>
    <lineage>
        <taxon>Eukaryota</taxon>
        <taxon>Rhodophyta</taxon>
        <taxon>Florideophyceae</taxon>
        <taxon>Rhodymeniophycidae</taxon>
        <taxon>Gigartinales</taxon>
        <taxon>Gigartinaceae</taxon>
        <taxon>Chondrus</taxon>
    </lineage>
</organism>
<dbReference type="Proteomes" id="UP000012073">
    <property type="component" value="Unassembled WGS sequence"/>
</dbReference>
<dbReference type="AlphaFoldDB" id="R7QTP0"/>
<reference evidence="2" key="1">
    <citation type="journal article" date="2013" name="Proc. Natl. Acad. Sci. U.S.A.">
        <title>Genome structure and metabolic features in the red seaweed Chondrus crispus shed light on evolution of the Archaeplastida.</title>
        <authorList>
            <person name="Collen J."/>
            <person name="Porcel B."/>
            <person name="Carre W."/>
            <person name="Ball S.G."/>
            <person name="Chaparro C."/>
            <person name="Tonon T."/>
            <person name="Barbeyron T."/>
            <person name="Michel G."/>
            <person name="Noel B."/>
            <person name="Valentin K."/>
            <person name="Elias M."/>
            <person name="Artiguenave F."/>
            <person name="Arun A."/>
            <person name="Aury J.M."/>
            <person name="Barbosa-Neto J.F."/>
            <person name="Bothwell J.H."/>
            <person name="Bouget F.Y."/>
            <person name="Brillet L."/>
            <person name="Cabello-Hurtado F."/>
            <person name="Capella-Gutierrez S."/>
            <person name="Charrier B."/>
            <person name="Cladiere L."/>
            <person name="Cock J.M."/>
            <person name="Coelho S.M."/>
            <person name="Colleoni C."/>
            <person name="Czjzek M."/>
            <person name="Da Silva C."/>
            <person name="Delage L."/>
            <person name="Denoeud F."/>
            <person name="Deschamps P."/>
            <person name="Dittami S.M."/>
            <person name="Gabaldon T."/>
            <person name="Gachon C.M."/>
            <person name="Groisillier A."/>
            <person name="Herve C."/>
            <person name="Jabbari K."/>
            <person name="Katinka M."/>
            <person name="Kloareg B."/>
            <person name="Kowalczyk N."/>
            <person name="Labadie K."/>
            <person name="Leblanc C."/>
            <person name="Lopez P.J."/>
            <person name="McLachlan D.H."/>
            <person name="Meslet-Cladiere L."/>
            <person name="Moustafa A."/>
            <person name="Nehr Z."/>
            <person name="Nyvall Collen P."/>
            <person name="Panaud O."/>
            <person name="Partensky F."/>
            <person name="Poulain J."/>
            <person name="Rensing S.A."/>
            <person name="Rousvoal S."/>
            <person name="Samson G."/>
            <person name="Symeonidi A."/>
            <person name="Weissenbach J."/>
            <person name="Zambounis A."/>
            <person name="Wincker P."/>
            <person name="Boyen C."/>
        </authorList>
    </citation>
    <scope>NUCLEOTIDE SEQUENCE [LARGE SCALE GENOMIC DNA]</scope>
    <source>
        <strain evidence="2">cv. Stackhouse</strain>
    </source>
</reference>
<name>R7QTP0_CHOCR</name>
<keyword evidence="2" id="KW-1185">Reference proteome</keyword>
<dbReference type="EMBL" id="HG002260">
    <property type="protein sequence ID" value="CDF40876.1"/>
    <property type="molecule type" value="Genomic_DNA"/>
</dbReference>
<accession>R7QTP0</accession>
<evidence type="ECO:0000313" key="2">
    <source>
        <dbReference type="Proteomes" id="UP000012073"/>
    </source>
</evidence>